<feature type="compositionally biased region" description="Polar residues" evidence="1">
    <location>
        <begin position="634"/>
        <end position="651"/>
    </location>
</feature>
<feature type="compositionally biased region" description="Low complexity" evidence="1">
    <location>
        <begin position="378"/>
        <end position="391"/>
    </location>
</feature>
<accession>A0A8S1HIR6</accession>
<feature type="compositionally biased region" description="Low complexity" evidence="1">
    <location>
        <begin position="660"/>
        <end position="671"/>
    </location>
</feature>
<feature type="compositionally biased region" description="Low complexity" evidence="1">
    <location>
        <begin position="604"/>
        <end position="615"/>
    </location>
</feature>
<gene>
    <name evidence="3" type="ORF">CAUJ_LOCUS11553</name>
</gene>
<feature type="compositionally biased region" description="Low complexity" evidence="1">
    <location>
        <begin position="679"/>
        <end position="716"/>
    </location>
</feature>
<sequence>MGDQYMPIDGAGAGAALPPPGNGAPLPPPPSMPSASGVSLDDKYSQEHNYFDDTNDAAVHSASSKYYGLVAPVSGERVMTVRGRNFKEAQKKDMIHCLIATVVVSIIPAIFGVCFALSVMGLEHNNILGGIPPLAAFFSSDWINGLRASDFKMERHFGNNENDHLGAEEPVIQTDRRLRIWLANETRSPSPMRRRRSARPLERIFLGPPTAAEASITEQNRTRGLIAQEIVQLASMAFAPTGQISDSPPENEEYFQLSPQSEESSEEESEEDVLSSENHSVYDDEPPQEAPAQNYVRGLLQPSFSGFTNQQQHQHPLHVANVPQHQRSFIPIDIPPQPVLSSHPRYPFAPTQYMQQPPMHHPQQPFLQTGANNEEFGHSLLSQSGQGTSQHYGHPMPNPQSQLSQSAAQQFPSMAQQQWQSGQGTSQHYGHPMPNPQSQLSQSAAQQFPSMAQQQWHSGQGTSQHYGHPMPNPQSQLSQSAAQQFPSMAQQQWHSGQGTSQHYGHPMPNPQSQLSQSAAQQFPSMAQQQWHSGQGTSQHYGHPMPNPQSQLSQSAAQQFPSMAQQQWHSGQGTSQHYGHPMPNLQSQQSQSASQHQGRPIPNPQSQQSQSASQHQGRPLPNSQSQQSQSTAQQFPSMAQQQWHSGRGTSQHYGHPMPNLQSQQSQSASQHQGRPIPNPQSQQSQSASQHQGRPLPNSQSQQSQSTAQQFSPTTQPQLQSGQTPSRQIRPMQTQHVLDDAPGPSRPGPSNVFPRGSPTRRNSLKLEAEFVESSATTEQLSMANKSVEVVSGLAAEKEADRNLSVSTAAEQAEEVPGPRRSPRIRRNEAVELPPNRKQRETDSEESSGESVPETSSRTKTLPVTVEQEEVAVQSSSVRFEETTESRDSQQASQVPVASDRTPRNASIDEDVIIDESAHLLSGGPASTSSSLDDMHSRMQPQPGFEAQDVPGPSSQRRELQRFEHETADPARIPSPALEQAQSSPDSINEAPATPPHNSQAPSQPTSQEDFEQRRELVFNMRMSTPILPDQQRHYFEMSADPEGEWQNNNNPELIFVSVSQAVEDAHEPVIQAERELQPGNAAASAEQPEEEPGPSRSPRKRRNEAVELPPNKKHRETEPEGSSGDPVPGAISASRLEALPVTVEQEEVAVQSSSVRLEEAIGDFQLACQVSMALLQGLPGPSTADDRVREADAVSEKDTYQNLIKEESTDSSDPATAVEPPSNPEQEVQLNRRDEVVSDVGNEQESHDVRRVVVANPDNDPNLNVEDTQEGSDISASAAAVEHSEEGHPKIVVTGPGSSAGNTPMEDQPGPSGLGEARDAGGDTEGREEGPARRLRPRPPTSPTVGRGSRTRKLYNPKGERPKRSTAKKSLN</sequence>
<feature type="compositionally biased region" description="Low complexity" evidence="1">
    <location>
        <begin position="400"/>
        <end position="427"/>
    </location>
</feature>
<feature type="compositionally biased region" description="Basic and acidic residues" evidence="1">
    <location>
        <begin position="1182"/>
        <end position="1206"/>
    </location>
</feature>
<feature type="compositionally biased region" description="Low complexity" evidence="1">
    <location>
        <begin position="548"/>
        <end position="558"/>
    </location>
</feature>
<feature type="region of interest" description="Disordered" evidence="1">
    <location>
        <begin position="1"/>
        <end position="40"/>
    </location>
</feature>
<evidence type="ECO:0000256" key="2">
    <source>
        <dbReference type="SAM" id="Phobius"/>
    </source>
</evidence>
<dbReference type="Proteomes" id="UP000835052">
    <property type="component" value="Unassembled WGS sequence"/>
</dbReference>
<evidence type="ECO:0000256" key="1">
    <source>
        <dbReference type="SAM" id="MobiDB-lite"/>
    </source>
</evidence>
<feature type="compositionally biased region" description="Low complexity" evidence="1">
    <location>
        <begin position="354"/>
        <end position="365"/>
    </location>
</feature>
<feature type="compositionally biased region" description="Basic and acidic residues" evidence="1">
    <location>
        <begin position="876"/>
        <end position="885"/>
    </location>
</feature>
<feature type="region of interest" description="Disordered" evidence="1">
    <location>
        <begin position="1076"/>
        <end position="1133"/>
    </location>
</feature>
<feature type="compositionally biased region" description="Polar residues" evidence="1">
    <location>
        <begin position="559"/>
        <end position="576"/>
    </location>
</feature>
<feature type="compositionally biased region" description="Low complexity" evidence="1">
    <location>
        <begin position="474"/>
        <end position="484"/>
    </location>
</feature>
<feature type="compositionally biased region" description="Low complexity" evidence="1">
    <location>
        <begin position="622"/>
        <end position="633"/>
    </location>
</feature>
<keyword evidence="2" id="KW-1133">Transmembrane helix</keyword>
<feature type="region of interest" description="Disordered" evidence="1">
    <location>
        <begin position="241"/>
        <end position="290"/>
    </location>
</feature>
<feature type="compositionally biased region" description="Low complexity" evidence="1">
    <location>
        <begin position="585"/>
        <end position="596"/>
    </location>
</feature>
<feature type="compositionally biased region" description="Polar residues" evidence="1">
    <location>
        <begin position="846"/>
        <end position="859"/>
    </location>
</feature>
<feature type="compositionally biased region" description="Acidic residues" evidence="1">
    <location>
        <begin position="263"/>
        <end position="274"/>
    </location>
</feature>
<keyword evidence="2" id="KW-0812">Transmembrane</keyword>
<feature type="compositionally biased region" description="Basic and acidic residues" evidence="1">
    <location>
        <begin position="1314"/>
        <end position="1330"/>
    </location>
</feature>
<proteinExistence type="predicted"/>
<comment type="caution">
    <text evidence="3">The sequence shown here is derived from an EMBL/GenBank/DDBJ whole genome shotgun (WGS) entry which is preliminary data.</text>
</comment>
<protein>
    <submittedName>
        <fullName evidence="3">Uncharacterized protein</fullName>
    </submittedName>
</protein>
<feature type="compositionally biased region" description="Polar residues" evidence="1">
    <location>
        <begin position="448"/>
        <end position="465"/>
    </location>
</feature>
<feature type="compositionally biased region" description="Polar residues" evidence="1">
    <location>
        <begin position="522"/>
        <end position="539"/>
    </location>
</feature>
<keyword evidence="2" id="KW-0472">Membrane</keyword>
<dbReference type="EMBL" id="CAJGYM010000058">
    <property type="protein sequence ID" value="CAD6195634.1"/>
    <property type="molecule type" value="Genomic_DNA"/>
</dbReference>
<feature type="compositionally biased region" description="Low complexity" evidence="1">
    <location>
        <begin position="511"/>
        <end position="521"/>
    </location>
</feature>
<keyword evidence="4" id="KW-1185">Reference proteome</keyword>
<feature type="compositionally biased region" description="Basic and acidic residues" evidence="1">
    <location>
        <begin position="953"/>
        <end position="966"/>
    </location>
</feature>
<feature type="region of interest" description="Disordered" evidence="1">
    <location>
        <begin position="795"/>
        <end position="1027"/>
    </location>
</feature>
<feature type="compositionally biased region" description="Low complexity" evidence="1">
    <location>
        <begin position="437"/>
        <end position="447"/>
    </location>
</feature>
<feature type="compositionally biased region" description="Polar residues" evidence="1">
    <location>
        <begin position="717"/>
        <end position="734"/>
    </location>
</feature>
<name>A0A8S1HIR6_9PELO</name>
<feature type="compositionally biased region" description="Pro residues" evidence="1">
    <location>
        <begin position="17"/>
        <end position="32"/>
    </location>
</feature>
<evidence type="ECO:0000313" key="4">
    <source>
        <dbReference type="Proteomes" id="UP000835052"/>
    </source>
</evidence>
<feature type="compositionally biased region" description="Polar residues" evidence="1">
    <location>
        <begin position="485"/>
        <end position="502"/>
    </location>
</feature>
<reference evidence="3" key="1">
    <citation type="submission" date="2020-10" db="EMBL/GenBank/DDBJ databases">
        <authorList>
            <person name="Kikuchi T."/>
        </authorList>
    </citation>
    <scope>NUCLEOTIDE SEQUENCE</scope>
    <source>
        <strain evidence="3">NKZ352</strain>
    </source>
</reference>
<feature type="compositionally biased region" description="Polar residues" evidence="1">
    <location>
        <begin position="1257"/>
        <end position="1272"/>
    </location>
</feature>
<feature type="region of interest" description="Disordered" evidence="1">
    <location>
        <begin position="1177"/>
        <end position="1370"/>
    </location>
</feature>
<feature type="compositionally biased region" description="Polar residues" evidence="1">
    <location>
        <begin position="993"/>
        <end position="1005"/>
    </location>
</feature>
<organism evidence="3 4">
    <name type="scientific">Caenorhabditis auriculariae</name>
    <dbReference type="NCBI Taxonomy" id="2777116"/>
    <lineage>
        <taxon>Eukaryota</taxon>
        <taxon>Metazoa</taxon>
        <taxon>Ecdysozoa</taxon>
        <taxon>Nematoda</taxon>
        <taxon>Chromadorea</taxon>
        <taxon>Rhabditida</taxon>
        <taxon>Rhabditina</taxon>
        <taxon>Rhabditomorpha</taxon>
        <taxon>Rhabditoidea</taxon>
        <taxon>Rhabditidae</taxon>
        <taxon>Peloderinae</taxon>
        <taxon>Caenorhabditis</taxon>
    </lineage>
</organism>
<feature type="region of interest" description="Disordered" evidence="1">
    <location>
        <begin position="335"/>
        <end position="763"/>
    </location>
</feature>
<evidence type="ECO:0000313" key="3">
    <source>
        <dbReference type="EMBL" id="CAD6195634.1"/>
    </source>
</evidence>
<feature type="transmembrane region" description="Helical" evidence="2">
    <location>
        <begin position="94"/>
        <end position="122"/>
    </location>
</feature>